<sequence>MCWNSTTRQRGRVRREWSGSMRRTWCHSNLSPTRRRFAQRGQVKRLPWRHTSLYAARRTLKEQQRERERKRQRSELVKKPGEPEEAVGSWLGDLIKNTPVLNRQEG</sequence>
<keyword evidence="3" id="KW-1185">Reference proteome</keyword>
<feature type="region of interest" description="Disordered" evidence="1">
    <location>
        <begin position="57"/>
        <end position="90"/>
    </location>
</feature>
<comment type="caution">
    <text evidence="2">The sequence shown here is derived from an EMBL/GenBank/DDBJ whole genome shotgun (WGS) entry which is preliminary data.</text>
</comment>
<evidence type="ECO:0000256" key="1">
    <source>
        <dbReference type="SAM" id="MobiDB-lite"/>
    </source>
</evidence>
<dbReference type="Proteomes" id="UP000485058">
    <property type="component" value="Unassembled WGS sequence"/>
</dbReference>
<feature type="compositionally biased region" description="Basic and acidic residues" evidence="1">
    <location>
        <begin position="59"/>
        <end position="82"/>
    </location>
</feature>
<protein>
    <submittedName>
        <fullName evidence="2">Uncharacterized protein</fullName>
    </submittedName>
</protein>
<name>A0A699YJH9_HAELA</name>
<reference evidence="2 3" key="1">
    <citation type="submission" date="2020-02" db="EMBL/GenBank/DDBJ databases">
        <title>Draft genome sequence of Haematococcus lacustris strain NIES-144.</title>
        <authorList>
            <person name="Morimoto D."/>
            <person name="Nakagawa S."/>
            <person name="Yoshida T."/>
            <person name="Sawayama S."/>
        </authorList>
    </citation>
    <scope>NUCLEOTIDE SEQUENCE [LARGE SCALE GENOMIC DNA]</scope>
    <source>
        <strain evidence="2 3">NIES-144</strain>
    </source>
</reference>
<organism evidence="2 3">
    <name type="scientific">Haematococcus lacustris</name>
    <name type="common">Green alga</name>
    <name type="synonym">Haematococcus pluvialis</name>
    <dbReference type="NCBI Taxonomy" id="44745"/>
    <lineage>
        <taxon>Eukaryota</taxon>
        <taxon>Viridiplantae</taxon>
        <taxon>Chlorophyta</taxon>
        <taxon>core chlorophytes</taxon>
        <taxon>Chlorophyceae</taxon>
        <taxon>CS clade</taxon>
        <taxon>Chlamydomonadales</taxon>
        <taxon>Haematococcaceae</taxon>
        <taxon>Haematococcus</taxon>
    </lineage>
</organism>
<evidence type="ECO:0000313" key="3">
    <source>
        <dbReference type="Proteomes" id="UP000485058"/>
    </source>
</evidence>
<evidence type="ECO:0000313" key="2">
    <source>
        <dbReference type="EMBL" id="GFH10387.1"/>
    </source>
</evidence>
<proteinExistence type="predicted"/>
<gene>
    <name evidence="2" type="ORF">HaLaN_05691</name>
</gene>
<dbReference type="AlphaFoldDB" id="A0A699YJH9"/>
<dbReference type="EMBL" id="BLLF01000311">
    <property type="protein sequence ID" value="GFH10387.1"/>
    <property type="molecule type" value="Genomic_DNA"/>
</dbReference>
<accession>A0A699YJH9</accession>